<dbReference type="InterPro" id="IPR013538">
    <property type="entry name" value="ASHA1/2-like_C"/>
</dbReference>
<dbReference type="Pfam" id="PF08327">
    <property type="entry name" value="AHSA1"/>
    <property type="match status" value="1"/>
</dbReference>
<dbReference type="EMBL" id="PVZC01000007">
    <property type="protein sequence ID" value="PRX96819.1"/>
    <property type="molecule type" value="Genomic_DNA"/>
</dbReference>
<dbReference type="AlphaFoldDB" id="A0A2T0PZF6"/>
<protein>
    <submittedName>
        <fullName evidence="3">Uncharacterized protein YndB with AHSA1/START domain</fullName>
    </submittedName>
</protein>
<organism evidence="3 4">
    <name type="scientific">Allonocardiopsis opalescens</name>
    <dbReference type="NCBI Taxonomy" id="1144618"/>
    <lineage>
        <taxon>Bacteria</taxon>
        <taxon>Bacillati</taxon>
        <taxon>Actinomycetota</taxon>
        <taxon>Actinomycetes</taxon>
        <taxon>Streptosporangiales</taxon>
        <taxon>Allonocardiopsis</taxon>
    </lineage>
</organism>
<evidence type="ECO:0000313" key="4">
    <source>
        <dbReference type="Proteomes" id="UP000237846"/>
    </source>
</evidence>
<gene>
    <name evidence="3" type="ORF">CLV72_107342</name>
</gene>
<evidence type="ECO:0000313" key="3">
    <source>
        <dbReference type="EMBL" id="PRX96819.1"/>
    </source>
</evidence>
<feature type="domain" description="Activator of Hsp90 ATPase homologue 1/2-like C-terminal" evidence="2">
    <location>
        <begin position="26"/>
        <end position="154"/>
    </location>
</feature>
<dbReference type="CDD" id="cd08899">
    <property type="entry name" value="SRPBCC_CalC_Aha1-like_6"/>
    <property type="match status" value="1"/>
</dbReference>
<dbReference type="InterPro" id="IPR023393">
    <property type="entry name" value="START-like_dom_sf"/>
</dbReference>
<sequence>MAENLGSVRRDGANRVVMRFERRLAHPPAKVWRALTDTGELAAWFPATVAFDATPGARLRFDLTPEAKRRLDIPSDLDTVSAGEITRSEPPHLLEYTWGEEVLRWELRPDGEGCVLVFTDTVVVDSGEVPDDPAYFAEAASAWHACLDALDALLAGRPGTVAAWDRAAELRGAYDRALA</sequence>
<name>A0A2T0PZF6_9ACTN</name>
<comment type="similarity">
    <text evidence="1">Belongs to the AHA1 family.</text>
</comment>
<evidence type="ECO:0000259" key="2">
    <source>
        <dbReference type="Pfam" id="PF08327"/>
    </source>
</evidence>
<accession>A0A2T0PZF6</accession>
<keyword evidence="4" id="KW-1185">Reference proteome</keyword>
<reference evidence="3 4" key="1">
    <citation type="submission" date="2018-03" db="EMBL/GenBank/DDBJ databases">
        <title>Genomic Encyclopedia of Archaeal and Bacterial Type Strains, Phase II (KMG-II): from individual species to whole genera.</title>
        <authorList>
            <person name="Goeker M."/>
        </authorList>
    </citation>
    <scope>NUCLEOTIDE SEQUENCE [LARGE SCALE GENOMIC DNA]</scope>
    <source>
        <strain evidence="3 4">DSM 45601</strain>
    </source>
</reference>
<dbReference type="Gene3D" id="3.30.530.20">
    <property type="match status" value="1"/>
</dbReference>
<dbReference type="OrthoDB" id="9803476at2"/>
<evidence type="ECO:0000256" key="1">
    <source>
        <dbReference type="ARBA" id="ARBA00006817"/>
    </source>
</evidence>
<comment type="caution">
    <text evidence="3">The sequence shown here is derived from an EMBL/GenBank/DDBJ whole genome shotgun (WGS) entry which is preliminary data.</text>
</comment>
<proteinExistence type="inferred from homology"/>
<dbReference type="RefSeq" id="WP_106250348.1">
    <property type="nucleotide sequence ID" value="NZ_PVZC01000007.1"/>
</dbReference>
<dbReference type="Proteomes" id="UP000237846">
    <property type="component" value="Unassembled WGS sequence"/>
</dbReference>
<dbReference type="SUPFAM" id="SSF55961">
    <property type="entry name" value="Bet v1-like"/>
    <property type="match status" value="1"/>
</dbReference>